<dbReference type="EMBL" id="BAABRP010000022">
    <property type="protein sequence ID" value="GAA5514690.1"/>
    <property type="molecule type" value="Genomic_DNA"/>
</dbReference>
<evidence type="ECO:0000313" key="2">
    <source>
        <dbReference type="EMBL" id="GAA5514690.1"/>
    </source>
</evidence>
<feature type="chain" id="PRO_5045475228" description="Porin" evidence="1">
    <location>
        <begin position="21"/>
        <end position="327"/>
    </location>
</feature>
<sequence length="327" mass="32635">MKRMMTVLALAGAWGGAAQAVRVDFGVTYRSGGLTPWDGALVRVGVGDVSFGRGTLTAGVSNRAAEIGLVQGFSLPPAGTVSASADAALAWGGGLRLAARVGGTLGPVALNVGAAGFTTAATAVDPLAAWALTPTALRTRGWNADFTARYRVNRTLIAVVGGEFGAQNQGLLGVEWRRDLTRVLPPAEGDDPDAEPGTERTGTLALRLGARAGQNVLGLSGGVTYSTEAGLSLALDALAGPGSWGVVGSLNAPDLLGAGSTAGVYLAYEPWRLAAAPLRAGAQATVPAGRGTLSLDVRGGLLPGGGSGLGARVGYSFPLGGTPPEQP</sequence>
<comment type="caution">
    <text evidence="2">The sequence shown here is derived from an EMBL/GenBank/DDBJ whole genome shotgun (WGS) entry which is preliminary data.</text>
</comment>
<dbReference type="RefSeq" id="WP_345467703.1">
    <property type="nucleotide sequence ID" value="NZ_BAABRP010000022.1"/>
</dbReference>
<keyword evidence="1" id="KW-0732">Signal</keyword>
<evidence type="ECO:0000313" key="3">
    <source>
        <dbReference type="Proteomes" id="UP001401887"/>
    </source>
</evidence>
<proteinExistence type="predicted"/>
<evidence type="ECO:0008006" key="4">
    <source>
        <dbReference type="Google" id="ProtNLM"/>
    </source>
</evidence>
<gene>
    <name evidence="2" type="ORF">Dcar01_03446</name>
</gene>
<organism evidence="2 3">
    <name type="scientific">Deinococcus carri</name>
    <dbReference type="NCBI Taxonomy" id="1211323"/>
    <lineage>
        <taxon>Bacteria</taxon>
        <taxon>Thermotogati</taxon>
        <taxon>Deinococcota</taxon>
        <taxon>Deinococci</taxon>
        <taxon>Deinococcales</taxon>
        <taxon>Deinococcaceae</taxon>
        <taxon>Deinococcus</taxon>
    </lineage>
</organism>
<keyword evidence="3" id="KW-1185">Reference proteome</keyword>
<feature type="signal peptide" evidence="1">
    <location>
        <begin position="1"/>
        <end position="20"/>
    </location>
</feature>
<reference evidence="2 3" key="1">
    <citation type="submission" date="2024-02" db="EMBL/GenBank/DDBJ databases">
        <title>Deinococcus carri NBRC 110142.</title>
        <authorList>
            <person name="Ichikawa N."/>
            <person name="Katano-Makiyama Y."/>
            <person name="Hidaka K."/>
        </authorList>
    </citation>
    <scope>NUCLEOTIDE SEQUENCE [LARGE SCALE GENOMIC DNA]</scope>
    <source>
        <strain evidence="2 3">NBRC 110142</strain>
    </source>
</reference>
<protein>
    <recommendedName>
        <fullName evidence="4">Porin</fullName>
    </recommendedName>
</protein>
<name>A0ABP9WD86_9DEIO</name>
<accession>A0ABP9WD86</accession>
<dbReference type="Proteomes" id="UP001401887">
    <property type="component" value="Unassembled WGS sequence"/>
</dbReference>
<evidence type="ECO:0000256" key="1">
    <source>
        <dbReference type="SAM" id="SignalP"/>
    </source>
</evidence>